<evidence type="ECO:0000256" key="4">
    <source>
        <dbReference type="ARBA" id="ARBA00012640"/>
    </source>
</evidence>
<dbReference type="AlphaFoldDB" id="A0A1J5QKB4"/>
<dbReference type="InterPro" id="IPR050582">
    <property type="entry name" value="HAD-like_SerB"/>
</dbReference>
<dbReference type="UniPathway" id="UPA00135">
    <property type="reaction ID" value="UER00198"/>
</dbReference>
<dbReference type="Pfam" id="PF12710">
    <property type="entry name" value="HAD"/>
    <property type="match status" value="1"/>
</dbReference>
<keyword evidence="7 12" id="KW-0378">Hydrolase</keyword>
<dbReference type="PANTHER" id="PTHR43344:SF2">
    <property type="entry name" value="PHOSPHOSERINE PHOSPHATASE"/>
    <property type="match status" value="1"/>
</dbReference>
<comment type="similarity">
    <text evidence="3">Belongs to the HAD-like hydrolase superfamily. SerB family.</text>
</comment>
<keyword evidence="9" id="KW-0718">Serine biosynthesis</keyword>
<gene>
    <name evidence="12" type="primary">serB_8</name>
    <name evidence="12" type="ORF">GALL_341940</name>
</gene>
<dbReference type="InterPro" id="IPR036412">
    <property type="entry name" value="HAD-like_sf"/>
</dbReference>
<dbReference type="SFLD" id="SFLDG01137">
    <property type="entry name" value="C1.6.1:_Phosphoserine_Phosphat"/>
    <property type="match status" value="1"/>
</dbReference>
<comment type="pathway">
    <text evidence="2">Amino-acid biosynthesis; L-serine biosynthesis; L-serine from 3-phospho-D-glycerate: step 3/3.</text>
</comment>
<dbReference type="EMBL" id="MLJW01000654">
    <property type="protein sequence ID" value="OIQ83993.1"/>
    <property type="molecule type" value="Genomic_DNA"/>
</dbReference>
<dbReference type="InterPro" id="IPR004469">
    <property type="entry name" value="PSP"/>
</dbReference>
<organism evidence="12">
    <name type="scientific">mine drainage metagenome</name>
    <dbReference type="NCBI Taxonomy" id="410659"/>
    <lineage>
        <taxon>unclassified sequences</taxon>
        <taxon>metagenomes</taxon>
        <taxon>ecological metagenomes</taxon>
    </lineage>
</organism>
<dbReference type="Gene3D" id="3.40.50.1000">
    <property type="entry name" value="HAD superfamily/HAD-like"/>
    <property type="match status" value="1"/>
</dbReference>
<sequence>MSDRDPVAPEPDRTPRTTLPGVSNAIPDEPGTRTSPRSALLAGPRRLVVTDVDSTFITAEVIELLAARAGSQDEVAHITERAMRGELDFAASLHERVATLAGLPVSVFDDVLAELHLSPGAVELVAALAEAGWPLALVSGGFHEVVDRLAASLGITLTRANRLEVVEGRLTGRVQGPVVDRAGKAAALREFAAIEGIDLAHTLAIGDGANDLDMLAAAGIGIAFHAKPAVRASADLAWDGPLDEVLDLVATTLRDVSAPGPRPGSVGRSARPTTATEPPSPRR</sequence>
<name>A0A1J5QKB4_9ZZZZ</name>
<dbReference type="SFLD" id="SFLDS00003">
    <property type="entry name" value="Haloacid_Dehalogenase"/>
    <property type="match status" value="1"/>
</dbReference>
<evidence type="ECO:0000313" key="12">
    <source>
        <dbReference type="EMBL" id="OIQ83993.1"/>
    </source>
</evidence>
<evidence type="ECO:0000256" key="6">
    <source>
        <dbReference type="ARBA" id="ARBA00022723"/>
    </source>
</evidence>
<feature type="region of interest" description="Disordered" evidence="11">
    <location>
        <begin position="1"/>
        <end position="38"/>
    </location>
</feature>
<accession>A0A1J5QKB4</accession>
<dbReference type="GO" id="GO:0036424">
    <property type="term" value="F:L-phosphoserine phosphatase activity"/>
    <property type="evidence" value="ECO:0007669"/>
    <property type="project" value="InterPro"/>
</dbReference>
<feature type="compositionally biased region" description="Basic and acidic residues" evidence="11">
    <location>
        <begin position="1"/>
        <end position="15"/>
    </location>
</feature>
<evidence type="ECO:0000256" key="9">
    <source>
        <dbReference type="ARBA" id="ARBA00023299"/>
    </source>
</evidence>
<dbReference type="NCBIfam" id="TIGR01488">
    <property type="entry name" value="HAD-SF-IB"/>
    <property type="match status" value="1"/>
</dbReference>
<proteinExistence type="inferred from homology"/>
<dbReference type="GO" id="GO:0000287">
    <property type="term" value="F:magnesium ion binding"/>
    <property type="evidence" value="ECO:0007669"/>
    <property type="project" value="TreeGrafter"/>
</dbReference>
<evidence type="ECO:0000256" key="11">
    <source>
        <dbReference type="SAM" id="MobiDB-lite"/>
    </source>
</evidence>
<dbReference type="EC" id="3.1.3.3" evidence="4"/>
<dbReference type="NCBIfam" id="TIGR00338">
    <property type="entry name" value="serB"/>
    <property type="match status" value="1"/>
</dbReference>
<keyword evidence="5" id="KW-0028">Amino-acid biosynthesis</keyword>
<evidence type="ECO:0000256" key="3">
    <source>
        <dbReference type="ARBA" id="ARBA00009184"/>
    </source>
</evidence>
<evidence type="ECO:0000256" key="5">
    <source>
        <dbReference type="ARBA" id="ARBA00022605"/>
    </source>
</evidence>
<reference evidence="12" key="1">
    <citation type="submission" date="2016-10" db="EMBL/GenBank/DDBJ databases">
        <title>Sequence of Gallionella enrichment culture.</title>
        <authorList>
            <person name="Poehlein A."/>
            <person name="Muehling M."/>
            <person name="Daniel R."/>
        </authorList>
    </citation>
    <scope>NUCLEOTIDE SEQUENCE</scope>
</reference>
<feature type="region of interest" description="Disordered" evidence="11">
    <location>
        <begin position="254"/>
        <end position="283"/>
    </location>
</feature>
<dbReference type="SUPFAM" id="SSF56784">
    <property type="entry name" value="HAD-like"/>
    <property type="match status" value="1"/>
</dbReference>
<dbReference type="PANTHER" id="PTHR43344">
    <property type="entry name" value="PHOSPHOSERINE PHOSPHATASE"/>
    <property type="match status" value="1"/>
</dbReference>
<evidence type="ECO:0000256" key="1">
    <source>
        <dbReference type="ARBA" id="ARBA00001946"/>
    </source>
</evidence>
<dbReference type="SFLD" id="SFLDF00029">
    <property type="entry name" value="phosphoserine_phosphatase"/>
    <property type="match status" value="1"/>
</dbReference>
<comment type="cofactor">
    <cofactor evidence="1">
        <name>Mg(2+)</name>
        <dbReference type="ChEBI" id="CHEBI:18420"/>
    </cofactor>
</comment>
<evidence type="ECO:0000256" key="8">
    <source>
        <dbReference type="ARBA" id="ARBA00022842"/>
    </source>
</evidence>
<dbReference type="CDD" id="cd07500">
    <property type="entry name" value="HAD_PSP"/>
    <property type="match status" value="1"/>
</dbReference>
<evidence type="ECO:0000256" key="10">
    <source>
        <dbReference type="ARBA" id="ARBA00031693"/>
    </source>
</evidence>
<keyword evidence="6" id="KW-0479">Metal-binding</keyword>
<dbReference type="GO" id="GO:0006564">
    <property type="term" value="P:L-serine biosynthetic process"/>
    <property type="evidence" value="ECO:0007669"/>
    <property type="project" value="UniProtKB-KW"/>
</dbReference>
<keyword evidence="8" id="KW-0460">Magnesium</keyword>
<protein>
    <recommendedName>
        <fullName evidence="4">phosphoserine phosphatase</fullName>
        <ecNumber evidence="4">3.1.3.3</ecNumber>
    </recommendedName>
    <alternativeName>
        <fullName evidence="10">O-phosphoserine phosphohydrolase</fullName>
    </alternativeName>
</protein>
<evidence type="ECO:0000256" key="7">
    <source>
        <dbReference type="ARBA" id="ARBA00022801"/>
    </source>
</evidence>
<dbReference type="GO" id="GO:0005737">
    <property type="term" value="C:cytoplasm"/>
    <property type="evidence" value="ECO:0007669"/>
    <property type="project" value="TreeGrafter"/>
</dbReference>
<comment type="caution">
    <text evidence="12">The sequence shown here is derived from an EMBL/GenBank/DDBJ whole genome shotgun (WGS) entry which is preliminary data.</text>
</comment>
<evidence type="ECO:0000256" key="2">
    <source>
        <dbReference type="ARBA" id="ARBA00005135"/>
    </source>
</evidence>
<dbReference type="SFLD" id="SFLDG01136">
    <property type="entry name" value="C1.6:_Phosphoserine_Phosphatas"/>
    <property type="match status" value="1"/>
</dbReference>
<dbReference type="InterPro" id="IPR023214">
    <property type="entry name" value="HAD_sf"/>
</dbReference>